<evidence type="ECO:0000313" key="1">
    <source>
        <dbReference type="EMBL" id="KAH7909669.1"/>
    </source>
</evidence>
<proteinExistence type="predicted"/>
<sequence>MATTAGAELDELKAAIIQICQLPAYHADKEEFLDQVRIMKRLLNSFEAQSSHTVGVPASVVSMVASARNVLGWSLDAVDDLGAINEFFALLPTNSEKRAAIIAKYESKAKSTGKGGGKRMEKGLNSQEASKGKAARQKQFPGTEMKTGRRGLSGPNDSSKGQDKSNTSTPCTSPIKHIRISASPVPSTSSSEPSGVSKIALPADDKPWKAPVFKDVLPGSLQHFCCASCHDRAPTSHFVCYAQASDSSESIYDPCNPNSFRKCYKCVNDRAICSFIHPNSVDFYPNQTPEVAAKLYLASKAVYDSKEHSKSKVKPVTGVQVSATANMSRVPKRARTDNIPTNGNSNAQITPSSTLQSPLCSIDEVRFAMRVVHEAMENLENAVEVLVANEDTFKNSSLEEYEFRQQKKVKYMAR</sequence>
<evidence type="ECO:0000313" key="2">
    <source>
        <dbReference type="Proteomes" id="UP000790377"/>
    </source>
</evidence>
<dbReference type="Proteomes" id="UP000790377">
    <property type="component" value="Unassembled WGS sequence"/>
</dbReference>
<accession>A0ACB8A847</accession>
<protein>
    <submittedName>
        <fullName evidence="1">Uncharacterized protein</fullName>
    </submittedName>
</protein>
<keyword evidence="2" id="KW-1185">Reference proteome</keyword>
<organism evidence="1 2">
    <name type="scientific">Hygrophoropsis aurantiaca</name>
    <dbReference type="NCBI Taxonomy" id="72124"/>
    <lineage>
        <taxon>Eukaryota</taxon>
        <taxon>Fungi</taxon>
        <taxon>Dikarya</taxon>
        <taxon>Basidiomycota</taxon>
        <taxon>Agaricomycotina</taxon>
        <taxon>Agaricomycetes</taxon>
        <taxon>Agaricomycetidae</taxon>
        <taxon>Boletales</taxon>
        <taxon>Coniophorineae</taxon>
        <taxon>Hygrophoropsidaceae</taxon>
        <taxon>Hygrophoropsis</taxon>
    </lineage>
</organism>
<dbReference type="EMBL" id="MU267747">
    <property type="protein sequence ID" value="KAH7909669.1"/>
    <property type="molecule type" value="Genomic_DNA"/>
</dbReference>
<reference evidence="1" key="1">
    <citation type="journal article" date="2021" name="New Phytol.">
        <title>Evolutionary innovations through gain and loss of genes in the ectomycorrhizal Boletales.</title>
        <authorList>
            <person name="Wu G."/>
            <person name="Miyauchi S."/>
            <person name="Morin E."/>
            <person name="Kuo A."/>
            <person name="Drula E."/>
            <person name="Varga T."/>
            <person name="Kohler A."/>
            <person name="Feng B."/>
            <person name="Cao Y."/>
            <person name="Lipzen A."/>
            <person name="Daum C."/>
            <person name="Hundley H."/>
            <person name="Pangilinan J."/>
            <person name="Johnson J."/>
            <person name="Barry K."/>
            <person name="LaButti K."/>
            <person name="Ng V."/>
            <person name="Ahrendt S."/>
            <person name="Min B."/>
            <person name="Choi I.G."/>
            <person name="Park H."/>
            <person name="Plett J.M."/>
            <person name="Magnuson J."/>
            <person name="Spatafora J.W."/>
            <person name="Nagy L.G."/>
            <person name="Henrissat B."/>
            <person name="Grigoriev I.V."/>
            <person name="Yang Z.L."/>
            <person name="Xu J."/>
            <person name="Martin F.M."/>
        </authorList>
    </citation>
    <scope>NUCLEOTIDE SEQUENCE</scope>
    <source>
        <strain evidence="1">ATCC 28755</strain>
    </source>
</reference>
<comment type="caution">
    <text evidence="1">The sequence shown here is derived from an EMBL/GenBank/DDBJ whole genome shotgun (WGS) entry which is preliminary data.</text>
</comment>
<name>A0ACB8A847_9AGAM</name>
<gene>
    <name evidence="1" type="ORF">BJ138DRAFT_198027</name>
</gene>